<name>A0A0F9EJY8_9ZZZZ</name>
<sequence length="54" mass="6245">MVPPGTFEGSKLKLKGQDKLMENYRRGDFKIPNRYLVGFILERKILFMIGGWVG</sequence>
<proteinExistence type="predicted"/>
<comment type="caution">
    <text evidence="1">The sequence shown here is derived from an EMBL/GenBank/DDBJ whole genome shotgun (WGS) entry which is preliminary data.</text>
</comment>
<accession>A0A0F9EJY8</accession>
<protein>
    <submittedName>
        <fullName evidence="1">Uncharacterized protein</fullName>
    </submittedName>
</protein>
<reference evidence="1" key="1">
    <citation type="journal article" date="2015" name="Nature">
        <title>Complex archaea that bridge the gap between prokaryotes and eukaryotes.</title>
        <authorList>
            <person name="Spang A."/>
            <person name="Saw J.H."/>
            <person name="Jorgensen S.L."/>
            <person name="Zaremba-Niedzwiedzka K."/>
            <person name="Martijn J."/>
            <person name="Lind A.E."/>
            <person name="van Eijk R."/>
            <person name="Schleper C."/>
            <person name="Guy L."/>
            <person name="Ettema T.J."/>
        </authorList>
    </citation>
    <scope>NUCLEOTIDE SEQUENCE</scope>
</reference>
<gene>
    <name evidence="1" type="ORF">LCGC14_2066070</name>
</gene>
<dbReference type="AlphaFoldDB" id="A0A0F9EJY8"/>
<dbReference type="EMBL" id="LAZR01024695">
    <property type="protein sequence ID" value="KKL74319.1"/>
    <property type="molecule type" value="Genomic_DNA"/>
</dbReference>
<evidence type="ECO:0000313" key="1">
    <source>
        <dbReference type="EMBL" id="KKL74319.1"/>
    </source>
</evidence>
<organism evidence="1">
    <name type="scientific">marine sediment metagenome</name>
    <dbReference type="NCBI Taxonomy" id="412755"/>
    <lineage>
        <taxon>unclassified sequences</taxon>
        <taxon>metagenomes</taxon>
        <taxon>ecological metagenomes</taxon>
    </lineage>
</organism>